<dbReference type="Pfam" id="PF01991">
    <property type="entry name" value="vATP-synt_E"/>
    <property type="match status" value="1"/>
</dbReference>
<comment type="similarity">
    <text evidence="1">Belongs to the V-ATPase E subunit family.</text>
</comment>
<dbReference type="Proteomes" id="UP001146670">
    <property type="component" value="Unassembled WGS sequence"/>
</dbReference>
<dbReference type="Gene3D" id="3.30.2320.30">
    <property type="entry name" value="ATP synthase, E subunit, C-terminal"/>
    <property type="match status" value="1"/>
</dbReference>
<dbReference type="EMBL" id="JAPRFR010000003">
    <property type="protein sequence ID" value="MCZ0726205.1"/>
    <property type="molecule type" value="Genomic_DNA"/>
</dbReference>
<keyword evidence="3" id="KW-0406">Ion transport</keyword>
<dbReference type="InterPro" id="IPR038495">
    <property type="entry name" value="ATPase_E_C"/>
</dbReference>
<feature type="region of interest" description="Disordered" evidence="4">
    <location>
        <begin position="42"/>
        <end position="67"/>
    </location>
</feature>
<accession>A0A9X3FT80</accession>
<comment type="caution">
    <text evidence="5">The sequence shown here is derived from an EMBL/GenBank/DDBJ whole genome shotgun (WGS) entry which is preliminary data.</text>
</comment>
<dbReference type="GO" id="GO:0033178">
    <property type="term" value="C:proton-transporting two-sector ATPase complex, catalytic domain"/>
    <property type="evidence" value="ECO:0007669"/>
    <property type="project" value="InterPro"/>
</dbReference>
<dbReference type="AlphaFoldDB" id="A0A9X3FT80"/>
<proteinExistence type="inferred from homology"/>
<dbReference type="GO" id="GO:0046961">
    <property type="term" value="F:proton-transporting ATPase activity, rotational mechanism"/>
    <property type="evidence" value="ECO:0007669"/>
    <property type="project" value="InterPro"/>
</dbReference>
<sequence length="192" mass="21406">MAEINDLTQNVLDKVRAKEAAELEDLEKELASEKDQATKAIADDLQNDMDQAQSASQAELQRQKQSYENKMRNQILQGKQHLIDQSYQAAIDQLNAMDSSQFADLIKDALKQVPSGQAVAVEMGEFSQNILSDQDKTAIQNADSQVTFTERTVADRSGFILASQGMDYNFTFEAIIAELKDQLAPEIVKRGF</sequence>
<feature type="compositionally biased region" description="Polar residues" evidence="4">
    <location>
        <begin position="48"/>
        <end position="60"/>
    </location>
</feature>
<keyword evidence="6" id="KW-1185">Reference proteome</keyword>
<dbReference type="RefSeq" id="WP_268752536.1">
    <property type="nucleotide sequence ID" value="NZ_JAPRFQ010000003.1"/>
</dbReference>
<dbReference type="SUPFAM" id="SSF160527">
    <property type="entry name" value="V-type ATPase subunit E-like"/>
    <property type="match status" value="1"/>
</dbReference>
<protein>
    <submittedName>
        <fullName evidence="5">V-type ATP synthase subunit E</fullName>
    </submittedName>
</protein>
<organism evidence="5 6">
    <name type="scientific">Aerococcus kribbianus</name>
    <dbReference type="NCBI Taxonomy" id="2999064"/>
    <lineage>
        <taxon>Bacteria</taxon>
        <taxon>Bacillati</taxon>
        <taxon>Bacillota</taxon>
        <taxon>Bacilli</taxon>
        <taxon>Lactobacillales</taxon>
        <taxon>Aerococcaceae</taxon>
        <taxon>Aerococcus</taxon>
    </lineage>
</organism>
<keyword evidence="2" id="KW-0813">Transport</keyword>
<evidence type="ECO:0000256" key="2">
    <source>
        <dbReference type="ARBA" id="ARBA00022448"/>
    </source>
</evidence>
<gene>
    <name evidence="5" type="ORF">OW157_06475</name>
</gene>
<evidence type="ECO:0000256" key="4">
    <source>
        <dbReference type="SAM" id="MobiDB-lite"/>
    </source>
</evidence>
<dbReference type="InterPro" id="IPR002842">
    <property type="entry name" value="ATPase_V1_Esu"/>
</dbReference>
<evidence type="ECO:0000313" key="5">
    <source>
        <dbReference type="EMBL" id="MCZ0726205.1"/>
    </source>
</evidence>
<evidence type="ECO:0000256" key="3">
    <source>
        <dbReference type="ARBA" id="ARBA00023065"/>
    </source>
</evidence>
<evidence type="ECO:0000256" key="1">
    <source>
        <dbReference type="ARBA" id="ARBA00005901"/>
    </source>
</evidence>
<evidence type="ECO:0000313" key="6">
    <source>
        <dbReference type="Proteomes" id="UP001146670"/>
    </source>
</evidence>
<name>A0A9X3FT80_9LACT</name>
<reference evidence="5" key="1">
    <citation type="submission" date="2022-12" db="EMBL/GenBank/DDBJ databases">
        <title>Description and comparative metabolic analysis of Aerococcus sp. nov., isolated from the feces of a pig.</title>
        <authorList>
            <person name="Chang Y.-H."/>
        </authorList>
    </citation>
    <scope>NUCLEOTIDE SEQUENCE</scope>
    <source>
        <strain evidence="5">YH-aer222</strain>
    </source>
</reference>